<dbReference type="Gene3D" id="1.20.58.60">
    <property type="match status" value="1"/>
</dbReference>
<keyword evidence="1" id="KW-0175">Coiled coil</keyword>
<protein>
    <submittedName>
        <fullName evidence="3">Uncharacterized protein</fullName>
    </submittedName>
</protein>
<reference evidence="3" key="1">
    <citation type="submission" date="2021-03" db="EMBL/GenBank/DDBJ databases">
        <authorList>
            <person name="Tran Van P."/>
        </authorList>
    </citation>
    <scope>NUCLEOTIDE SEQUENCE</scope>
</reference>
<gene>
    <name evidence="3" type="ORF">TPAB3V08_LOCUS13712</name>
</gene>
<feature type="non-terminal residue" evidence="3">
    <location>
        <position position="1"/>
    </location>
</feature>
<evidence type="ECO:0000256" key="2">
    <source>
        <dbReference type="SAM" id="MobiDB-lite"/>
    </source>
</evidence>
<accession>A0ABN7PI14</accession>
<feature type="coiled-coil region" evidence="1">
    <location>
        <begin position="104"/>
        <end position="131"/>
    </location>
</feature>
<evidence type="ECO:0000313" key="3">
    <source>
        <dbReference type="EMBL" id="CAG2066769.1"/>
    </source>
</evidence>
<organism evidence="3 4">
    <name type="scientific">Timema podura</name>
    <name type="common">Walking stick</name>
    <dbReference type="NCBI Taxonomy" id="61482"/>
    <lineage>
        <taxon>Eukaryota</taxon>
        <taxon>Metazoa</taxon>
        <taxon>Ecdysozoa</taxon>
        <taxon>Arthropoda</taxon>
        <taxon>Hexapoda</taxon>
        <taxon>Insecta</taxon>
        <taxon>Pterygota</taxon>
        <taxon>Neoptera</taxon>
        <taxon>Polyneoptera</taxon>
        <taxon>Phasmatodea</taxon>
        <taxon>Timematodea</taxon>
        <taxon>Timematoidea</taxon>
        <taxon>Timematidae</taxon>
        <taxon>Timema</taxon>
    </lineage>
</organism>
<feature type="non-terminal residue" evidence="3">
    <location>
        <position position="268"/>
    </location>
</feature>
<dbReference type="SMART" id="SM00150">
    <property type="entry name" value="SPEC"/>
    <property type="match status" value="2"/>
</dbReference>
<dbReference type="SUPFAM" id="SSF46966">
    <property type="entry name" value="Spectrin repeat"/>
    <property type="match status" value="2"/>
</dbReference>
<dbReference type="EMBL" id="CAJPIN010058743">
    <property type="protein sequence ID" value="CAG2066769.1"/>
    <property type="molecule type" value="Genomic_DNA"/>
</dbReference>
<sequence>EHCRKYYRAQESLLPWLSQAEDKLETLQPASFKRKDIERQLKELGTFRNEVWKRSGEYENNRTLGDTFHGACDIDKEVVKGELLHMKQRWDKLNNDLLERTQSLEDTARRLSDFNENLRDLQHSLQRCEDKLSSHDALGGAAKDPKLLDRIKTLREETAALKKPLLSVRQLANDLVNEAGEHGADASHLQDEVETIADRLDELTAKLDDRCSELQSAATAVTQFNDQVKGLTHDLSDLENELDSMKPPGRDLKTVRGQLDDTGKLVKK</sequence>
<dbReference type="PANTHER" id="PTHR23169:SF23">
    <property type="entry name" value="SHORT STOP, ISOFORM H"/>
    <property type="match status" value="1"/>
</dbReference>
<dbReference type="CDD" id="cd00176">
    <property type="entry name" value="SPEC"/>
    <property type="match status" value="1"/>
</dbReference>
<feature type="compositionally biased region" description="Basic and acidic residues" evidence="2">
    <location>
        <begin position="248"/>
        <end position="268"/>
    </location>
</feature>
<dbReference type="Pfam" id="PF00435">
    <property type="entry name" value="Spectrin"/>
    <property type="match status" value="2"/>
</dbReference>
<dbReference type="InterPro" id="IPR043197">
    <property type="entry name" value="Plakin"/>
</dbReference>
<feature type="region of interest" description="Disordered" evidence="2">
    <location>
        <begin position="239"/>
        <end position="268"/>
    </location>
</feature>
<dbReference type="InterPro" id="IPR018159">
    <property type="entry name" value="Spectrin/alpha-actinin"/>
</dbReference>
<dbReference type="PANTHER" id="PTHR23169">
    <property type="entry name" value="ENVOPLAKIN"/>
    <property type="match status" value="1"/>
</dbReference>
<comment type="caution">
    <text evidence="3">The sequence shown here is derived from an EMBL/GenBank/DDBJ whole genome shotgun (WGS) entry which is preliminary data.</text>
</comment>
<dbReference type="InterPro" id="IPR002017">
    <property type="entry name" value="Spectrin_repeat"/>
</dbReference>
<name>A0ABN7PI14_TIMPD</name>
<proteinExistence type="predicted"/>
<keyword evidence="4" id="KW-1185">Reference proteome</keyword>
<evidence type="ECO:0000313" key="4">
    <source>
        <dbReference type="Proteomes" id="UP001153148"/>
    </source>
</evidence>
<evidence type="ECO:0000256" key="1">
    <source>
        <dbReference type="SAM" id="Coils"/>
    </source>
</evidence>
<dbReference type="Proteomes" id="UP001153148">
    <property type="component" value="Unassembled WGS sequence"/>
</dbReference>